<organism evidence="1 2">
    <name type="scientific">Rubroshorea leprosula</name>
    <dbReference type="NCBI Taxonomy" id="152421"/>
    <lineage>
        <taxon>Eukaryota</taxon>
        <taxon>Viridiplantae</taxon>
        <taxon>Streptophyta</taxon>
        <taxon>Embryophyta</taxon>
        <taxon>Tracheophyta</taxon>
        <taxon>Spermatophyta</taxon>
        <taxon>Magnoliopsida</taxon>
        <taxon>eudicotyledons</taxon>
        <taxon>Gunneridae</taxon>
        <taxon>Pentapetalae</taxon>
        <taxon>rosids</taxon>
        <taxon>malvids</taxon>
        <taxon>Malvales</taxon>
        <taxon>Dipterocarpaceae</taxon>
        <taxon>Rubroshorea</taxon>
    </lineage>
</organism>
<evidence type="ECO:0000313" key="2">
    <source>
        <dbReference type="Proteomes" id="UP001054252"/>
    </source>
</evidence>
<proteinExistence type="predicted"/>
<gene>
    <name evidence="1" type="ORF">SLEP1_g23107</name>
</gene>
<keyword evidence="2" id="KW-1185">Reference proteome</keyword>
<dbReference type="AlphaFoldDB" id="A0AAV5JBB9"/>
<comment type="caution">
    <text evidence="1">The sequence shown here is derived from an EMBL/GenBank/DDBJ whole genome shotgun (WGS) entry which is preliminary data.</text>
</comment>
<evidence type="ECO:0000313" key="1">
    <source>
        <dbReference type="EMBL" id="GKV11889.1"/>
    </source>
</evidence>
<reference evidence="1 2" key="1">
    <citation type="journal article" date="2021" name="Commun. Biol.">
        <title>The genome of Shorea leprosula (Dipterocarpaceae) highlights the ecological relevance of drought in aseasonal tropical rainforests.</title>
        <authorList>
            <person name="Ng K.K.S."/>
            <person name="Kobayashi M.J."/>
            <person name="Fawcett J.A."/>
            <person name="Hatakeyama M."/>
            <person name="Paape T."/>
            <person name="Ng C.H."/>
            <person name="Ang C.C."/>
            <person name="Tnah L.H."/>
            <person name="Lee C.T."/>
            <person name="Nishiyama T."/>
            <person name="Sese J."/>
            <person name="O'Brien M.J."/>
            <person name="Copetti D."/>
            <person name="Mohd Noor M.I."/>
            <person name="Ong R.C."/>
            <person name="Putra M."/>
            <person name="Sireger I.Z."/>
            <person name="Indrioko S."/>
            <person name="Kosugi Y."/>
            <person name="Izuno A."/>
            <person name="Isagi Y."/>
            <person name="Lee S.L."/>
            <person name="Shimizu K.K."/>
        </authorList>
    </citation>
    <scope>NUCLEOTIDE SEQUENCE [LARGE SCALE GENOMIC DNA]</scope>
    <source>
        <strain evidence="1">214</strain>
    </source>
</reference>
<name>A0AAV5JBB9_9ROSI</name>
<sequence>MAEGAIQPLYLQCCGNSAPVQETLANQPFYYMKSANHPFCTGAELHLLPLVIVTNKE</sequence>
<dbReference type="EMBL" id="BPVZ01000035">
    <property type="protein sequence ID" value="GKV11889.1"/>
    <property type="molecule type" value="Genomic_DNA"/>
</dbReference>
<dbReference type="Proteomes" id="UP001054252">
    <property type="component" value="Unassembled WGS sequence"/>
</dbReference>
<protein>
    <submittedName>
        <fullName evidence="1">Uncharacterized protein</fullName>
    </submittedName>
</protein>
<accession>A0AAV5JBB9</accession>